<sequence length="491" mass="52763">MQLSSTAETPAAADLAPAAVRGHRTSPRSDLRASVGDAAGYSVMVGIGETYFAPFALALGTGETFAGLVATLPMLSGALLQLATPWGVHKFGSLKRWIVTCASVQAVALLLMPLAAMIYSTTAAALWVFAAATLYWAAGLATAPAWNTWIEGLVPKTVRTRYFACRSRISQVCTLLGFVAGGIALQVGSNHSWLLAAFAGIFLIAATCRAFSATCLANHSDVGRSQISPRHFSIRELLAHTRSQSSGRLVIYLLLVQTAVQISGPYFTPFMLSEEKLSYFNFMILMGISFAGKVLALTFWGKIARAYGARRLLVIGGLAIVPISSFWVASDWISTSSIPFSVELGGTSMLWELSPRLGYLMFVQLLSGVAWAAYELAMMLMFFEAIPRTERMYMLTLYNFGNAVAMMCGAIIGAIVLQLGGENHAAFLMLFGISSLVRLATVPFLALMPNVKTEILQPAIRVIAVRPDGAIDRPIVSSMSDTHRASDTKLS</sequence>
<dbReference type="PANTHER" id="PTHR23526:SF2">
    <property type="entry name" value="MAJOR FACILITATOR SUPERFAMILY (MFS) PROFILE DOMAIN-CONTAINING PROTEIN"/>
    <property type="match status" value="1"/>
</dbReference>
<feature type="transmembrane region" description="Helical" evidence="4">
    <location>
        <begin position="125"/>
        <end position="149"/>
    </location>
</feature>
<name>D2QZ06_PIRSD</name>
<feature type="transmembrane region" description="Helical" evidence="4">
    <location>
        <begin position="249"/>
        <end position="267"/>
    </location>
</feature>
<evidence type="ECO:0000256" key="4">
    <source>
        <dbReference type="SAM" id="Phobius"/>
    </source>
</evidence>
<feature type="domain" description="Major facilitator superfamily (MFS) profile" evidence="5">
    <location>
        <begin position="245"/>
        <end position="491"/>
    </location>
</feature>
<dbReference type="HOGENOM" id="CLU_025379_0_1_0"/>
<keyword evidence="3 4" id="KW-0472">Membrane</keyword>
<feature type="transmembrane region" description="Helical" evidence="4">
    <location>
        <begin position="193"/>
        <end position="217"/>
    </location>
</feature>
<accession>D2QZ06</accession>
<proteinExistence type="predicted"/>
<feature type="transmembrane region" description="Helical" evidence="4">
    <location>
        <begin position="279"/>
        <end position="300"/>
    </location>
</feature>
<gene>
    <name evidence="6" type="ordered locus">Psta_1786</name>
</gene>
<dbReference type="EMBL" id="CP001848">
    <property type="protein sequence ID" value="ADB16461.1"/>
    <property type="molecule type" value="Genomic_DNA"/>
</dbReference>
<dbReference type="eggNOG" id="COG2211">
    <property type="taxonomic scope" value="Bacteria"/>
</dbReference>
<dbReference type="Proteomes" id="UP000001887">
    <property type="component" value="Chromosome"/>
</dbReference>
<organism evidence="6 7">
    <name type="scientific">Pirellula staleyi (strain ATCC 27377 / DSM 6068 / ICPB 4128)</name>
    <name type="common">Pirella staleyi</name>
    <dbReference type="NCBI Taxonomy" id="530564"/>
    <lineage>
        <taxon>Bacteria</taxon>
        <taxon>Pseudomonadati</taxon>
        <taxon>Planctomycetota</taxon>
        <taxon>Planctomycetia</taxon>
        <taxon>Pirellulales</taxon>
        <taxon>Pirellulaceae</taxon>
        <taxon>Pirellula</taxon>
    </lineage>
</organism>
<dbReference type="KEGG" id="psl:Psta_1786"/>
<dbReference type="InterPro" id="IPR036259">
    <property type="entry name" value="MFS_trans_sf"/>
</dbReference>
<reference evidence="6 7" key="1">
    <citation type="journal article" date="2009" name="Stand. Genomic Sci.">
        <title>Complete genome sequence of Pirellula staleyi type strain (ATCC 27377).</title>
        <authorList>
            <person name="Clum A."/>
            <person name="Tindall B.J."/>
            <person name="Sikorski J."/>
            <person name="Ivanova N."/>
            <person name="Mavrommatis K."/>
            <person name="Lucas S."/>
            <person name="Glavina del Rio T."/>
            <person name="Nolan M."/>
            <person name="Chen F."/>
            <person name="Tice H."/>
            <person name="Pitluck S."/>
            <person name="Cheng J.F."/>
            <person name="Chertkov O."/>
            <person name="Brettin T."/>
            <person name="Han C."/>
            <person name="Detter J.C."/>
            <person name="Kuske C."/>
            <person name="Bruce D."/>
            <person name="Goodwin L."/>
            <person name="Ovchinikova G."/>
            <person name="Pati A."/>
            <person name="Mikhailova N."/>
            <person name="Chen A."/>
            <person name="Palaniappan K."/>
            <person name="Land M."/>
            <person name="Hauser L."/>
            <person name="Chang Y.J."/>
            <person name="Jeffries C.D."/>
            <person name="Chain P."/>
            <person name="Rohde M."/>
            <person name="Goker M."/>
            <person name="Bristow J."/>
            <person name="Eisen J.A."/>
            <person name="Markowitz V."/>
            <person name="Hugenholtz P."/>
            <person name="Kyrpides N.C."/>
            <person name="Klenk H.P."/>
            <person name="Lapidus A."/>
        </authorList>
    </citation>
    <scope>NUCLEOTIDE SEQUENCE [LARGE SCALE GENOMIC DNA]</scope>
    <source>
        <strain evidence="7">ATCC 27377 / DSM 6068 / ICPB 4128</strain>
    </source>
</reference>
<evidence type="ECO:0000256" key="1">
    <source>
        <dbReference type="ARBA" id="ARBA00022692"/>
    </source>
</evidence>
<keyword evidence="7" id="KW-1185">Reference proteome</keyword>
<protein>
    <submittedName>
        <fullName evidence="6">Putative permease</fullName>
    </submittedName>
</protein>
<feature type="transmembrane region" description="Helical" evidence="4">
    <location>
        <begin position="312"/>
        <end position="330"/>
    </location>
</feature>
<dbReference type="Gene3D" id="1.20.1250.20">
    <property type="entry name" value="MFS general substrate transporter like domains"/>
    <property type="match status" value="2"/>
</dbReference>
<evidence type="ECO:0000313" key="7">
    <source>
        <dbReference type="Proteomes" id="UP000001887"/>
    </source>
</evidence>
<dbReference type="PROSITE" id="PS50850">
    <property type="entry name" value="MFS"/>
    <property type="match status" value="1"/>
</dbReference>
<dbReference type="InterPro" id="IPR052528">
    <property type="entry name" value="Sugar_transport-like"/>
</dbReference>
<feature type="transmembrane region" description="Helical" evidence="4">
    <location>
        <begin position="395"/>
        <end position="419"/>
    </location>
</feature>
<evidence type="ECO:0000259" key="5">
    <source>
        <dbReference type="PROSITE" id="PS50850"/>
    </source>
</evidence>
<dbReference type="InterPro" id="IPR020846">
    <property type="entry name" value="MFS_dom"/>
</dbReference>
<evidence type="ECO:0000256" key="3">
    <source>
        <dbReference type="ARBA" id="ARBA00023136"/>
    </source>
</evidence>
<feature type="transmembrane region" description="Helical" evidence="4">
    <location>
        <begin position="38"/>
        <end position="59"/>
    </location>
</feature>
<keyword evidence="2 4" id="KW-1133">Transmembrane helix</keyword>
<dbReference type="SUPFAM" id="SSF103473">
    <property type="entry name" value="MFS general substrate transporter"/>
    <property type="match status" value="2"/>
</dbReference>
<evidence type="ECO:0000256" key="2">
    <source>
        <dbReference type="ARBA" id="ARBA00022989"/>
    </source>
</evidence>
<dbReference type="Pfam" id="PF07690">
    <property type="entry name" value="MFS_1"/>
    <property type="match status" value="1"/>
</dbReference>
<feature type="transmembrane region" description="Helical" evidence="4">
    <location>
        <begin position="425"/>
        <end position="447"/>
    </location>
</feature>
<dbReference type="InterPro" id="IPR011701">
    <property type="entry name" value="MFS"/>
</dbReference>
<keyword evidence="1 4" id="KW-0812">Transmembrane</keyword>
<feature type="transmembrane region" description="Helical" evidence="4">
    <location>
        <begin position="65"/>
        <end position="85"/>
    </location>
</feature>
<dbReference type="PANTHER" id="PTHR23526">
    <property type="entry name" value="INTEGRAL MEMBRANE TRANSPORT PROTEIN-RELATED"/>
    <property type="match status" value="1"/>
</dbReference>
<dbReference type="STRING" id="530564.Psta_1786"/>
<evidence type="ECO:0000313" key="6">
    <source>
        <dbReference type="EMBL" id="ADB16461.1"/>
    </source>
</evidence>
<feature type="transmembrane region" description="Helical" evidence="4">
    <location>
        <begin position="97"/>
        <end position="119"/>
    </location>
</feature>
<feature type="transmembrane region" description="Helical" evidence="4">
    <location>
        <begin position="169"/>
        <end position="187"/>
    </location>
</feature>
<dbReference type="GO" id="GO:0022857">
    <property type="term" value="F:transmembrane transporter activity"/>
    <property type="evidence" value="ECO:0007669"/>
    <property type="project" value="InterPro"/>
</dbReference>
<dbReference type="AlphaFoldDB" id="D2QZ06"/>
<dbReference type="CDD" id="cd06174">
    <property type="entry name" value="MFS"/>
    <property type="match status" value="1"/>
</dbReference>
<feature type="transmembrane region" description="Helical" evidence="4">
    <location>
        <begin position="359"/>
        <end position="383"/>
    </location>
</feature>